<dbReference type="InterPro" id="IPR041588">
    <property type="entry name" value="Integrase_H2C2"/>
</dbReference>
<dbReference type="EMBL" id="BMAO01023751">
    <property type="protein sequence ID" value="GFQ90711.1"/>
    <property type="molecule type" value="Genomic_DNA"/>
</dbReference>
<gene>
    <name evidence="2" type="ORF">TNCT_733331</name>
</gene>
<dbReference type="OrthoDB" id="8053881at2759"/>
<proteinExistence type="predicted"/>
<name>A0A8X6L088_TRICU</name>
<evidence type="ECO:0000313" key="2">
    <source>
        <dbReference type="EMBL" id="GFQ90711.1"/>
    </source>
</evidence>
<evidence type="ECO:0000313" key="3">
    <source>
        <dbReference type="Proteomes" id="UP000887116"/>
    </source>
</evidence>
<evidence type="ECO:0000259" key="1">
    <source>
        <dbReference type="Pfam" id="PF17921"/>
    </source>
</evidence>
<dbReference type="Pfam" id="PF17921">
    <property type="entry name" value="Integrase_H2C2"/>
    <property type="match status" value="1"/>
</dbReference>
<reference evidence="2" key="1">
    <citation type="submission" date="2020-07" db="EMBL/GenBank/DDBJ databases">
        <title>Multicomponent nature underlies the extraordinary mechanical properties of spider dragline silk.</title>
        <authorList>
            <person name="Kono N."/>
            <person name="Nakamura H."/>
            <person name="Mori M."/>
            <person name="Yoshida Y."/>
            <person name="Ohtoshi R."/>
            <person name="Malay A.D."/>
            <person name="Moran D.A.P."/>
            <person name="Tomita M."/>
            <person name="Numata K."/>
            <person name="Arakawa K."/>
        </authorList>
    </citation>
    <scope>NUCLEOTIDE SEQUENCE</scope>
</reference>
<protein>
    <recommendedName>
        <fullName evidence="1">Integrase zinc-binding domain-containing protein</fullName>
    </recommendedName>
</protein>
<dbReference type="Proteomes" id="UP000887116">
    <property type="component" value="Unassembled WGS sequence"/>
</dbReference>
<comment type="caution">
    <text evidence="2">The sequence shown here is derived from an EMBL/GenBank/DDBJ whole genome shotgun (WGS) entry which is preliminary data.</text>
</comment>
<keyword evidence="3" id="KW-1185">Reference proteome</keyword>
<dbReference type="Gene3D" id="1.10.340.70">
    <property type="match status" value="1"/>
</dbReference>
<accession>A0A8X6L088</accession>
<sequence>MAREQLGDVDMHSELEKFKVEAKQITLDSGSSILCDTSTGVICPIVPKALRRKVFDVIHRNSHPGVRAIVDLIRKRYYWPSLHKDCAN</sequence>
<organism evidence="2 3">
    <name type="scientific">Trichonephila clavata</name>
    <name type="common">Joro spider</name>
    <name type="synonym">Nephila clavata</name>
    <dbReference type="NCBI Taxonomy" id="2740835"/>
    <lineage>
        <taxon>Eukaryota</taxon>
        <taxon>Metazoa</taxon>
        <taxon>Ecdysozoa</taxon>
        <taxon>Arthropoda</taxon>
        <taxon>Chelicerata</taxon>
        <taxon>Arachnida</taxon>
        <taxon>Araneae</taxon>
        <taxon>Araneomorphae</taxon>
        <taxon>Entelegynae</taxon>
        <taxon>Araneoidea</taxon>
        <taxon>Nephilidae</taxon>
        <taxon>Trichonephila</taxon>
    </lineage>
</organism>
<dbReference type="AlphaFoldDB" id="A0A8X6L088"/>
<feature type="domain" description="Integrase zinc-binding" evidence="1">
    <location>
        <begin position="46"/>
        <end position="87"/>
    </location>
</feature>